<organism evidence="4 5">
    <name type="scientific">Acorus gramineus</name>
    <name type="common">Dwarf sweet flag</name>
    <dbReference type="NCBI Taxonomy" id="55184"/>
    <lineage>
        <taxon>Eukaryota</taxon>
        <taxon>Viridiplantae</taxon>
        <taxon>Streptophyta</taxon>
        <taxon>Embryophyta</taxon>
        <taxon>Tracheophyta</taxon>
        <taxon>Spermatophyta</taxon>
        <taxon>Magnoliopsida</taxon>
        <taxon>Liliopsida</taxon>
        <taxon>Acoraceae</taxon>
        <taxon>Acorus</taxon>
    </lineage>
</organism>
<name>A0AAV9B6Y5_ACOGR</name>
<dbReference type="Proteomes" id="UP001179952">
    <property type="component" value="Unassembled WGS sequence"/>
</dbReference>
<protein>
    <recommendedName>
        <fullName evidence="2">ATP-dependent Clp protease proteolytic subunit</fullName>
    </recommendedName>
</protein>
<evidence type="ECO:0000313" key="5">
    <source>
        <dbReference type="Proteomes" id="UP001179952"/>
    </source>
</evidence>
<dbReference type="FunFam" id="3.90.226.10:FF:000050">
    <property type="entry name" value="ATP-dependent Clp protease proteolytic subunit"/>
    <property type="match status" value="1"/>
</dbReference>
<dbReference type="Pfam" id="PF00574">
    <property type="entry name" value="CLP_protease"/>
    <property type="match status" value="1"/>
</dbReference>
<dbReference type="Gene3D" id="3.90.226.10">
    <property type="entry name" value="2-enoyl-CoA Hydratase, Chain A, domain 1"/>
    <property type="match status" value="1"/>
</dbReference>
<keyword evidence="5" id="KW-1185">Reference proteome</keyword>
<comment type="caution">
    <text evidence="4">The sequence shown here is derived from an EMBL/GenBank/DDBJ whole genome shotgun (WGS) entry which is preliminary data.</text>
</comment>
<dbReference type="HAMAP" id="MF_00444">
    <property type="entry name" value="ClpP"/>
    <property type="match status" value="1"/>
</dbReference>
<comment type="similarity">
    <text evidence="1 2">Belongs to the peptidase S14 family.</text>
</comment>
<dbReference type="PANTHER" id="PTHR10381:SF46">
    <property type="entry name" value="ATP-DEPENDENT CLP PROTEASE PROTEOLYTIC SUBUNIT-RELATED PROTEIN 2, CHLOROPLASTIC"/>
    <property type="match status" value="1"/>
</dbReference>
<evidence type="ECO:0000256" key="1">
    <source>
        <dbReference type="ARBA" id="ARBA00007039"/>
    </source>
</evidence>
<dbReference type="GO" id="GO:0051117">
    <property type="term" value="F:ATPase binding"/>
    <property type="evidence" value="ECO:0007669"/>
    <property type="project" value="TreeGrafter"/>
</dbReference>
<dbReference type="CDD" id="cd07017">
    <property type="entry name" value="S14_ClpP_2"/>
    <property type="match status" value="1"/>
</dbReference>
<sequence>MATSFSSIASSPPPLQSANRVRCPPPSCSSKVFVGLRPQSGGPFDLGRPNVTAEFHNRVHQSLKSSVSNKRATRARVSMMPIGIPRVPYRTPGEGSWQWVDLWNALYRERVIFIGQHIDEEFSNQVLATMLYLDSVESSKKLYLYINGPGGDLTPSMAIYDTMQSLKSPVGTQCLGYAYNLAGFILAAGEKGSRMAMPLARIALQSPAGAARGQADDIQNEATELLRIKDYLYRELAKKTGQPVEKINKDLSRMKRFNAKEALEYGLIDRVVRPPRIKADAPRQESVGTGLACLLFLGSSKSKSVALDDNNHLTKVAPRKIERVEFKENQTWKSSGSEFMATKVVSRMIEEVGFKENQQWKRSGGGEIVDMGYDELRARVEGFIEKMNKAWKEEEMRGAYMGFVKHGSARMY</sequence>
<feature type="region of interest" description="Disordered" evidence="3">
    <location>
        <begin position="1"/>
        <end position="22"/>
    </location>
</feature>
<dbReference type="AlphaFoldDB" id="A0AAV9B6Y5"/>
<dbReference type="PRINTS" id="PR00127">
    <property type="entry name" value="CLPPROTEASEP"/>
</dbReference>
<dbReference type="GO" id="GO:0004252">
    <property type="term" value="F:serine-type endopeptidase activity"/>
    <property type="evidence" value="ECO:0007669"/>
    <property type="project" value="InterPro"/>
</dbReference>
<dbReference type="GO" id="GO:0009368">
    <property type="term" value="C:endopeptidase Clp complex"/>
    <property type="evidence" value="ECO:0007669"/>
    <property type="project" value="TreeGrafter"/>
</dbReference>
<reference evidence="4" key="1">
    <citation type="journal article" date="2023" name="Nat. Commun.">
        <title>Diploid and tetraploid genomes of Acorus and the evolution of monocots.</title>
        <authorList>
            <person name="Ma L."/>
            <person name="Liu K.W."/>
            <person name="Li Z."/>
            <person name="Hsiao Y.Y."/>
            <person name="Qi Y."/>
            <person name="Fu T."/>
            <person name="Tang G.D."/>
            <person name="Zhang D."/>
            <person name="Sun W.H."/>
            <person name="Liu D.K."/>
            <person name="Li Y."/>
            <person name="Chen G.Z."/>
            <person name="Liu X.D."/>
            <person name="Liao X.Y."/>
            <person name="Jiang Y.T."/>
            <person name="Yu X."/>
            <person name="Hao Y."/>
            <person name="Huang J."/>
            <person name="Zhao X.W."/>
            <person name="Ke S."/>
            <person name="Chen Y.Y."/>
            <person name="Wu W.L."/>
            <person name="Hsu J.L."/>
            <person name="Lin Y.F."/>
            <person name="Huang M.D."/>
            <person name="Li C.Y."/>
            <person name="Huang L."/>
            <person name="Wang Z.W."/>
            <person name="Zhao X."/>
            <person name="Zhong W.Y."/>
            <person name="Peng D.H."/>
            <person name="Ahmad S."/>
            <person name="Lan S."/>
            <person name="Zhang J.S."/>
            <person name="Tsai W.C."/>
            <person name="Van de Peer Y."/>
            <person name="Liu Z.J."/>
        </authorList>
    </citation>
    <scope>NUCLEOTIDE SEQUENCE</scope>
    <source>
        <strain evidence="4">SCP</strain>
    </source>
</reference>
<dbReference type="PANTHER" id="PTHR10381">
    <property type="entry name" value="ATP-DEPENDENT CLP PROTEASE PROTEOLYTIC SUBUNIT"/>
    <property type="match status" value="1"/>
</dbReference>
<dbReference type="InterPro" id="IPR001907">
    <property type="entry name" value="ClpP"/>
</dbReference>
<evidence type="ECO:0000256" key="3">
    <source>
        <dbReference type="SAM" id="MobiDB-lite"/>
    </source>
</evidence>
<dbReference type="InterPro" id="IPR029045">
    <property type="entry name" value="ClpP/crotonase-like_dom_sf"/>
</dbReference>
<accession>A0AAV9B6Y5</accession>
<dbReference type="GO" id="GO:0009536">
    <property type="term" value="C:plastid"/>
    <property type="evidence" value="ECO:0007669"/>
    <property type="project" value="UniProtKB-ARBA"/>
</dbReference>
<dbReference type="EMBL" id="JAUJYN010000004">
    <property type="protein sequence ID" value="KAK1272360.1"/>
    <property type="molecule type" value="Genomic_DNA"/>
</dbReference>
<evidence type="ECO:0000313" key="4">
    <source>
        <dbReference type="EMBL" id="KAK1272360.1"/>
    </source>
</evidence>
<proteinExistence type="inferred from homology"/>
<evidence type="ECO:0000256" key="2">
    <source>
        <dbReference type="RuleBase" id="RU003567"/>
    </source>
</evidence>
<dbReference type="GO" id="GO:0004176">
    <property type="term" value="F:ATP-dependent peptidase activity"/>
    <property type="evidence" value="ECO:0007669"/>
    <property type="project" value="InterPro"/>
</dbReference>
<dbReference type="SUPFAM" id="SSF52096">
    <property type="entry name" value="ClpP/crotonase"/>
    <property type="match status" value="1"/>
</dbReference>
<gene>
    <name evidence="4" type="ORF">QJS04_geneDACA020615</name>
</gene>
<reference evidence="4" key="2">
    <citation type="submission" date="2023-06" db="EMBL/GenBank/DDBJ databases">
        <authorList>
            <person name="Ma L."/>
            <person name="Liu K.-W."/>
            <person name="Li Z."/>
            <person name="Hsiao Y.-Y."/>
            <person name="Qi Y."/>
            <person name="Fu T."/>
            <person name="Tang G."/>
            <person name="Zhang D."/>
            <person name="Sun W.-H."/>
            <person name="Liu D.-K."/>
            <person name="Li Y."/>
            <person name="Chen G.-Z."/>
            <person name="Liu X.-D."/>
            <person name="Liao X.-Y."/>
            <person name="Jiang Y.-T."/>
            <person name="Yu X."/>
            <person name="Hao Y."/>
            <person name="Huang J."/>
            <person name="Zhao X.-W."/>
            <person name="Ke S."/>
            <person name="Chen Y.-Y."/>
            <person name="Wu W.-L."/>
            <person name="Hsu J.-L."/>
            <person name="Lin Y.-F."/>
            <person name="Huang M.-D."/>
            <person name="Li C.-Y."/>
            <person name="Huang L."/>
            <person name="Wang Z.-W."/>
            <person name="Zhao X."/>
            <person name="Zhong W.-Y."/>
            <person name="Peng D.-H."/>
            <person name="Ahmad S."/>
            <person name="Lan S."/>
            <person name="Zhang J.-S."/>
            <person name="Tsai W.-C."/>
            <person name="Van De Peer Y."/>
            <person name="Liu Z.-J."/>
        </authorList>
    </citation>
    <scope>NUCLEOTIDE SEQUENCE</scope>
    <source>
        <strain evidence="4">SCP</strain>
        <tissue evidence="4">Leaves</tissue>
    </source>
</reference>
<feature type="compositionally biased region" description="Polar residues" evidence="3">
    <location>
        <begin position="1"/>
        <end position="10"/>
    </location>
</feature>
<dbReference type="InterPro" id="IPR023562">
    <property type="entry name" value="ClpP/TepA"/>
</dbReference>
<dbReference type="GO" id="GO:0006515">
    <property type="term" value="P:protein quality control for misfolded or incompletely synthesized proteins"/>
    <property type="evidence" value="ECO:0007669"/>
    <property type="project" value="TreeGrafter"/>
</dbReference>